<evidence type="ECO:0000256" key="1">
    <source>
        <dbReference type="SAM" id="Phobius"/>
    </source>
</evidence>
<dbReference type="GeneID" id="41838933"/>
<dbReference type="AlphaFoldDB" id="Q07X64"/>
<dbReference type="HOGENOM" id="CLU_1488084_0_0_6"/>
<feature type="transmembrane region" description="Helical" evidence="1">
    <location>
        <begin position="12"/>
        <end position="30"/>
    </location>
</feature>
<keyword evidence="1" id="KW-0472">Membrane</keyword>
<dbReference type="KEGG" id="sfr:Sfri_3573"/>
<dbReference type="OrthoDB" id="9901036at2"/>
<keyword evidence="1" id="KW-1133">Transmembrane helix</keyword>
<evidence type="ECO:0000313" key="2">
    <source>
        <dbReference type="EMBL" id="ABI73400.1"/>
    </source>
</evidence>
<name>Q07X64_SHEFN</name>
<dbReference type="RefSeq" id="WP_011638990.1">
    <property type="nucleotide sequence ID" value="NC_008345.1"/>
</dbReference>
<organism evidence="2 3">
    <name type="scientific">Shewanella frigidimarina (strain NCIMB 400)</name>
    <dbReference type="NCBI Taxonomy" id="318167"/>
    <lineage>
        <taxon>Bacteria</taxon>
        <taxon>Pseudomonadati</taxon>
        <taxon>Pseudomonadota</taxon>
        <taxon>Gammaproteobacteria</taxon>
        <taxon>Alteromonadales</taxon>
        <taxon>Shewanellaceae</taxon>
        <taxon>Shewanella</taxon>
    </lineage>
</organism>
<protein>
    <submittedName>
        <fullName evidence="2">Uncharacterized protein</fullName>
    </submittedName>
</protein>
<dbReference type="EMBL" id="CP000447">
    <property type="protein sequence ID" value="ABI73400.1"/>
    <property type="molecule type" value="Genomic_DNA"/>
</dbReference>
<proteinExistence type="predicted"/>
<accession>Q07X64</accession>
<keyword evidence="3" id="KW-1185">Reference proteome</keyword>
<dbReference type="Proteomes" id="UP000000684">
    <property type="component" value="Chromosome"/>
</dbReference>
<sequence length="181" mass="20628">MYSNINTKLTNYFLIRFVICIAFVTLYGCGGGNSEVEGESVVPPIVSVPIDETFDLTGSWLSNCGERKNLAYYTNELVLTSDNLEIIEHKYNTSDCAGTPVESISQTINPYSYPESNRDTNDKFIVVEVFQEPLWEMTVNVEIYNNLLYLSNNLSITYEGYAFESNHTNEINYVNYLTKKE</sequence>
<evidence type="ECO:0000313" key="3">
    <source>
        <dbReference type="Proteomes" id="UP000000684"/>
    </source>
</evidence>
<gene>
    <name evidence="2" type="ordered locus">Sfri_3573</name>
</gene>
<keyword evidence="1" id="KW-0812">Transmembrane</keyword>
<reference evidence="2 3" key="1">
    <citation type="submission" date="2006-08" db="EMBL/GenBank/DDBJ databases">
        <title>Complete sequence of Shewanella frigidimarina NCIMB 400.</title>
        <authorList>
            <consortium name="US DOE Joint Genome Institute"/>
            <person name="Copeland A."/>
            <person name="Lucas S."/>
            <person name="Lapidus A."/>
            <person name="Barry K."/>
            <person name="Detter J.C."/>
            <person name="Glavina del Rio T."/>
            <person name="Hammon N."/>
            <person name="Israni S."/>
            <person name="Dalin E."/>
            <person name="Tice H."/>
            <person name="Pitluck S."/>
            <person name="Fredrickson J.K."/>
            <person name="Kolker E."/>
            <person name="McCuel L.A."/>
            <person name="DiChristina T."/>
            <person name="Nealson K.H."/>
            <person name="Newman D."/>
            <person name="Tiedje J.M."/>
            <person name="Zhou J."/>
            <person name="Romine M.F."/>
            <person name="Culley D.E."/>
            <person name="Serres M."/>
            <person name="Chertkov O."/>
            <person name="Brettin T."/>
            <person name="Bruce D."/>
            <person name="Han C."/>
            <person name="Tapia R."/>
            <person name="Gilna P."/>
            <person name="Schmutz J."/>
            <person name="Larimer F."/>
            <person name="Land M."/>
            <person name="Hauser L."/>
            <person name="Kyrpides N."/>
            <person name="Mikhailova N."/>
            <person name="Richardson P."/>
        </authorList>
    </citation>
    <scope>NUCLEOTIDE SEQUENCE [LARGE SCALE GENOMIC DNA]</scope>
    <source>
        <strain evidence="2 3">NCIMB 400</strain>
    </source>
</reference>